<dbReference type="InterPro" id="IPR004119">
    <property type="entry name" value="EcKL"/>
</dbReference>
<gene>
    <name evidence="2" type="ORF">g.4976</name>
</gene>
<dbReference type="AlphaFoldDB" id="A0A1B6DWE1"/>
<proteinExistence type="predicted"/>
<accession>A0A1B6DWE1</accession>
<dbReference type="Pfam" id="PF02958">
    <property type="entry name" value="EcKL"/>
    <property type="match status" value="1"/>
</dbReference>
<name>A0A1B6DWE1_9HEMI</name>
<sequence length="409" mass="48350">MSRIVEIERTIFQDLMKKKWFGEDFEFISYEVDPLRKLEQLKNSDMIFVSFNLKNDNNVVKKHIFVKFEPKDEDIKRVVFMGNQFYNEIYCYESILPFLMKEEDVFTNFPKFYSGSNNPNSRFVVLEDISEFGYKMTNDFMSMDLDHVKLTLTQLGKFHAMSYAAKLKHPKEFFTKVTNTLMECNWVNGKDGVCHIQVLVKSTFERTVESLRNKYPDEIKQFFDLINKKEFFLDLVKPEEPISVVCHGDFVSNNMMYRYSEDGNPEGVKFIDLGMVRYSSPIIDISLYLWFNLSIENRSLHWEELLQVYHNSLSTTFDNIRVPSFVEIKREFCRKCVYGLIHTLYSIPIRSTITGENDYDFLKFIKAESPDKLQDLMNTVGGKKGTDLLTELMADFFENWYLESICTHF</sequence>
<dbReference type="PANTHER" id="PTHR11012">
    <property type="entry name" value="PROTEIN KINASE-LIKE DOMAIN-CONTAINING"/>
    <property type="match status" value="1"/>
</dbReference>
<organism evidence="2">
    <name type="scientific">Clastoptera arizonana</name>
    <name type="common">Arizona spittle bug</name>
    <dbReference type="NCBI Taxonomy" id="38151"/>
    <lineage>
        <taxon>Eukaryota</taxon>
        <taxon>Metazoa</taxon>
        <taxon>Ecdysozoa</taxon>
        <taxon>Arthropoda</taxon>
        <taxon>Hexapoda</taxon>
        <taxon>Insecta</taxon>
        <taxon>Pterygota</taxon>
        <taxon>Neoptera</taxon>
        <taxon>Paraneoptera</taxon>
        <taxon>Hemiptera</taxon>
        <taxon>Auchenorrhyncha</taxon>
        <taxon>Cercopoidea</taxon>
        <taxon>Clastopteridae</taxon>
        <taxon>Clastoptera</taxon>
    </lineage>
</organism>
<dbReference type="SUPFAM" id="SSF56112">
    <property type="entry name" value="Protein kinase-like (PK-like)"/>
    <property type="match status" value="1"/>
</dbReference>
<feature type="domain" description="CHK kinase-like" evidence="1">
    <location>
        <begin position="124"/>
        <end position="319"/>
    </location>
</feature>
<dbReference type="SMART" id="SM00587">
    <property type="entry name" value="CHK"/>
    <property type="match status" value="1"/>
</dbReference>
<evidence type="ECO:0000259" key="1">
    <source>
        <dbReference type="SMART" id="SM00587"/>
    </source>
</evidence>
<dbReference type="EMBL" id="GEDC01007307">
    <property type="protein sequence ID" value="JAS29991.1"/>
    <property type="molecule type" value="Transcribed_RNA"/>
</dbReference>
<protein>
    <recommendedName>
        <fullName evidence="1">CHK kinase-like domain-containing protein</fullName>
    </recommendedName>
</protein>
<dbReference type="InterPro" id="IPR015897">
    <property type="entry name" value="CHK_kinase-like"/>
</dbReference>
<evidence type="ECO:0000313" key="2">
    <source>
        <dbReference type="EMBL" id="JAS29991.1"/>
    </source>
</evidence>
<reference evidence="2" key="1">
    <citation type="submission" date="2015-12" db="EMBL/GenBank/DDBJ databases">
        <title>De novo transcriptome assembly of four potential Pierce s Disease insect vectors from Arizona vineyards.</title>
        <authorList>
            <person name="Tassone E.E."/>
        </authorList>
    </citation>
    <scope>NUCLEOTIDE SEQUENCE</scope>
</reference>
<dbReference type="PANTHER" id="PTHR11012:SF8">
    <property type="entry name" value="JUVENILE HORMONE-INDUCIBLE PROTEIN 26"/>
    <property type="match status" value="1"/>
</dbReference>
<dbReference type="Gene3D" id="3.90.1200.10">
    <property type="match status" value="1"/>
</dbReference>
<dbReference type="InterPro" id="IPR011009">
    <property type="entry name" value="Kinase-like_dom_sf"/>
</dbReference>